<organism evidence="3">
    <name type="scientific">Alectorobius mimon</name>
    <dbReference type="NCBI Taxonomy" id="360319"/>
    <lineage>
        <taxon>Eukaryota</taxon>
        <taxon>Metazoa</taxon>
        <taxon>Ecdysozoa</taxon>
        <taxon>Arthropoda</taxon>
        <taxon>Chelicerata</taxon>
        <taxon>Arachnida</taxon>
        <taxon>Acari</taxon>
        <taxon>Parasitiformes</taxon>
        <taxon>Ixodida</taxon>
        <taxon>Ixodoidea</taxon>
        <taxon>Argasidae</taxon>
        <taxon>Ornithodorinae</taxon>
        <taxon>Alectorobius</taxon>
    </lineage>
</organism>
<dbReference type="InterPro" id="IPR013083">
    <property type="entry name" value="Znf_RING/FYVE/PHD"/>
</dbReference>
<dbReference type="EMBL" id="GEIB01000970">
    <property type="protein sequence ID" value="JAR87081.1"/>
    <property type="molecule type" value="Transcribed_RNA"/>
</dbReference>
<evidence type="ECO:0000259" key="2">
    <source>
        <dbReference type="PROSITE" id="PS51065"/>
    </source>
</evidence>
<evidence type="ECO:0000256" key="1">
    <source>
        <dbReference type="SAM" id="MobiDB-lite"/>
    </source>
</evidence>
<feature type="non-terminal residue" evidence="3">
    <location>
        <position position="1"/>
    </location>
</feature>
<dbReference type="PANTHER" id="PTHR12429">
    <property type="entry name" value="NEURALIZED"/>
    <property type="match status" value="1"/>
</dbReference>
<feature type="non-terminal residue" evidence="3">
    <location>
        <position position="292"/>
    </location>
</feature>
<proteinExistence type="predicted"/>
<dbReference type="PROSITE" id="PS51065">
    <property type="entry name" value="NHR"/>
    <property type="match status" value="1"/>
</dbReference>
<dbReference type="PANTHER" id="PTHR12429:SF6">
    <property type="entry name" value="PROTEIN NEURALIZED"/>
    <property type="match status" value="1"/>
</dbReference>
<dbReference type="Pfam" id="PF13920">
    <property type="entry name" value="zf-C3HC4_3"/>
    <property type="match status" value="1"/>
</dbReference>
<protein>
    <submittedName>
        <fullName evidence="3">E3 ubiquitin protein ligase neurl1b</fullName>
    </submittedName>
</protein>
<feature type="region of interest" description="Disordered" evidence="1">
    <location>
        <begin position="236"/>
        <end position="256"/>
    </location>
</feature>
<dbReference type="InterPro" id="IPR006573">
    <property type="entry name" value="NHR_dom"/>
</dbReference>
<dbReference type="InterPro" id="IPR037962">
    <property type="entry name" value="Neuralized"/>
</dbReference>
<dbReference type="Gene3D" id="3.30.40.10">
    <property type="entry name" value="Zinc/RING finger domain, C3HC4 (zinc finger)"/>
    <property type="match status" value="1"/>
</dbReference>
<reference evidence="3" key="1">
    <citation type="submission" date="2016-03" db="EMBL/GenBank/DDBJ databases">
        <title>Gut transcriptome analysis on engorged females of Ornithodoros mimon (Acari: Argasidae) and phylogenetic inferences of soft ticks.</title>
        <authorList>
            <person name="Landulfo G.A."/>
            <person name="Giovanni D."/>
            <person name="Carvalho E."/>
            <person name="Junqueira-de-Azevedo I."/>
            <person name="Patane J."/>
            <person name="Mendoca R."/>
            <person name="Barros-Battesti D."/>
        </authorList>
    </citation>
    <scope>NUCLEOTIDE SEQUENCE</scope>
    <source>
        <strain evidence="3">Females</strain>
        <tissue evidence="3">Gut</tissue>
    </source>
</reference>
<feature type="domain" description="NHR" evidence="2">
    <location>
        <begin position="71"/>
        <end position="228"/>
    </location>
</feature>
<dbReference type="Pfam" id="PF07177">
    <property type="entry name" value="Neuralized"/>
    <property type="match status" value="1"/>
</dbReference>
<sequence>VDIYGNTTTIEMVDQARLLNNRADQARSAERVLPDIRQMRLSDISLQPVEEIPQASLNCARSTHFPGNWIPMEFHRVIGPNADISEASRDIATRIIQNSGRAIVFSSRPLEMNEKCLVEVLAVNRAYSGSLTFGLTTCNPAALSQWTESFPEDPECLMDRPEYWVVKKDVVDPSTGDEVSFVINDEGAVLCSVNNRGYDTIMFVDATQKFYAFFDVAGTVTSLKLVGTSKDGFVQSKTDEEQPSAKSASASDGARQSEDDQDCKICFENPIESAFCNCGHSMTCHDCGMKLF</sequence>
<evidence type="ECO:0000313" key="3">
    <source>
        <dbReference type="EMBL" id="JAR87081.1"/>
    </source>
</evidence>
<accession>A0A147B8I2</accession>
<dbReference type="Gene3D" id="2.60.120.920">
    <property type="match status" value="1"/>
</dbReference>
<dbReference type="SMART" id="SM00588">
    <property type="entry name" value="NEUZ"/>
    <property type="match status" value="1"/>
</dbReference>
<dbReference type="AlphaFoldDB" id="A0A147B8I2"/>
<dbReference type="GO" id="GO:0061630">
    <property type="term" value="F:ubiquitin protein ligase activity"/>
    <property type="evidence" value="ECO:0007669"/>
    <property type="project" value="TreeGrafter"/>
</dbReference>
<dbReference type="InterPro" id="IPR043136">
    <property type="entry name" value="B30.2/SPRY_sf"/>
</dbReference>
<name>A0A147B8I2_9ACAR</name>